<evidence type="ECO:0000313" key="2">
    <source>
        <dbReference type="EMBL" id="OLQ01056.1"/>
    </source>
</evidence>
<evidence type="ECO:0000256" key="1">
    <source>
        <dbReference type="SAM" id="MobiDB-lite"/>
    </source>
</evidence>
<dbReference type="Proteomes" id="UP000186817">
    <property type="component" value="Unassembled WGS sequence"/>
</dbReference>
<feature type="region of interest" description="Disordered" evidence="1">
    <location>
        <begin position="240"/>
        <end position="281"/>
    </location>
</feature>
<organism evidence="2 3">
    <name type="scientific">Symbiodinium microadriaticum</name>
    <name type="common">Dinoflagellate</name>
    <name type="synonym">Zooxanthella microadriatica</name>
    <dbReference type="NCBI Taxonomy" id="2951"/>
    <lineage>
        <taxon>Eukaryota</taxon>
        <taxon>Sar</taxon>
        <taxon>Alveolata</taxon>
        <taxon>Dinophyceae</taxon>
        <taxon>Suessiales</taxon>
        <taxon>Symbiodiniaceae</taxon>
        <taxon>Symbiodinium</taxon>
    </lineage>
</organism>
<dbReference type="OrthoDB" id="10601301at2759"/>
<feature type="region of interest" description="Disordered" evidence="1">
    <location>
        <begin position="1"/>
        <end position="20"/>
    </location>
</feature>
<keyword evidence="3" id="KW-1185">Reference proteome</keyword>
<proteinExistence type="predicted"/>
<name>A0A1Q9E0V3_SYMMI</name>
<evidence type="ECO:0000313" key="3">
    <source>
        <dbReference type="Proteomes" id="UP000186817"/>
    </source>
</evidence>
<reference evidence="2 3" key="1">
    <citation type="submission" date="2016-02" db="EMBL/GenBank/DDBJ databases">
        <title>Genome analysis of coral dinoflagellate symbionts highlights evolutionary adaptations to a symbiotic lifestyle.</title>
        <authorList>
            <person name="Aranda M."/>
            <person name="Li Y."/>
            <person name="Liew Y.J."/>
            <person name="Baumgarten S."/>
            <person name="Simakov O."/>
            <person name="Wilson M."/>
            <person name="Piel J."/>
            <person name="Ashoor H."/>
            <person name="Bougouffa S."/>
            <person name="Bajic V.B."/>
            <person name="Ryu T."/>
            <person name="Ravasi T."/>
            <person name="Bayer T."/>
            <person name="Micklem G."/>
            <person name="Kim H."/>
            <person name="Bhak J."/>
            <person name="Lajeunesse T.C."/>
            <person name="Voolstra C.R."/>
        </authorList>
    </citation>
    <scope>NUCLEOTIDE SEQUENCE [LARGE SCALE GENOMIC DNA]</scope>
    <source>
        <strain evidence="2 3">CCMP2467</strain>
    </source>
</reference>
<dbReference type="AlphaFoldDB" id="A0A1Q9E0V3"/>
<accession>A0A1Q9E0V3</accession>
<sequence length="295" mass="32005">MGDELPAADSDFDTDSVSTADTRDSGISIIDDFWCVLQPPIVCELLTLLQPATISALGDEDIVARSFRDAFMSKSTGTLIKRSLLLPLICLGRDLFSEPWANSWLASREHFGLGSSDPSLPTYCVRTSSFGSLPMSSTEATLCLRDLLCKSGSSVGDVGNITSHGLKATLLSWISKLGGWTERDQKLMGHHFDRESRSVLIYSRDSYTPLAMQTRLLLDKILDGTLSPDRSRARRVRELLGEASGSEEEKEPEVCAPSERGSDPDLEGIDPSTDCAPHTGVGSIVVPEALSCDFD</sequence>
<comment type="caution">
    <text evidence="2">The sequence shown here is derived from an EMBL/GenBank/DDBJ whole genome shotgun (WGS) entry which is preliminary data.</text>
</comment>
<protein>
    <submittedName>
        <fullName evidence="2">Uncharacterized protein</fullName>
    </submittedName>
</protein>
<dbReference type="EMBL" id="LSRX01000306">
    <property type="protein sequence ID" value="OLQ01056.1"/>
    <property type="molecule type" value="Genomic_DNA"/>
</dbReference>
<gene>
    <name evidence="2" type="ORF">AK812_SmicGene16197</name>
</gene>